<dbReference type="EMBL" id="BLLF01000133">
    <property type="protein sequence ID" value="GFH08052.1"/>
    <property type="molecule type" value="Genomic_DNA"/>
</dbReference>
<keyword evidence="3" id="KW-1185">Reference proteome</keyword>
<keyword evidence="1" id="KW-0472">Membrane</keyword>
<reference evidence="2 3" key="1">
    <citation type="submission" date="2020-02" db="EMBL/GenBank/DDBJ databases">
        <title>Draft genome sequence of Haematococcus lacustris strain NIES-144.</title>
        <authorList>
            <person name="Morimoto D."/>
            <person name="Nakagawa S."/>
            <person name="Yoshida T."/>
            <person name="Sawayama S."/>
        </authorList>
    </citation>
    <scope>NUCLEOTIDE SEQUENCE [LARGE SCALE GENOMIC DNA]</scope>
    <source>
        <strain evidence="2 3">NIES-144</strain>
    </source>
</reference>
<proteinExistence type="predicted"/>
<organism evidence="2 3">
    <name type="scientific">Haematococcus lacustris</name>
    <name type="common">Green alga</name>
    <name type="synonym">Haematococcus pluvialis</name>
    <dbReference type="NCBI Taxonomy" id="44745"/>
    <lineage>
        <taxon>Eukaryota</taxon>
        <taxon>Viridiplantae</taxon>
        <taxon>Chlorophyta</taxon>
        <taxon>core chlorophytes</taxon>
        <taxon>Chlorophyceae</taxon>
        <taxon>CS clade</taxon>
        <taxon>Chlamydomonadales</taxon>
        <taxon>Haematococcaceae</taxon>
        <taxon>Haematococcus</taxon>
    </lineage>
</organism>
<dbReference type="AlphaFoldDB" id="A0A699YYA8"/>
<keyword evidence="1" id="KW-0812">Transmembrane</keyword>
<comment type="caution">
    <text evidence="2">The sequence shown here is derived from an EMBL/GenBank/DDBJ whole genome shotgun (WGS) entry which is preliminary data.</text>
</comment>
<protein>
    <submittedName>
        <fullName evidence="2">Uncharacterized protein</fullName>
    </submittedName>
</protein>
<dbReference type="Proteomes" id="UP000485058">
    <property type="component" value="Unassembled WGS sequence"/>
</dbReference>
<accession>A0A699YYA8</accession>
<feature type="transmembrane region" description="Helical" evidence="1">
    <location>
        <begin position="6"/>
        <end position="25"/>
    </location>
</feature>
<name>A0A699YYA8_HAELA</name>
<evidence type="ECO:0000256" key="1">
    <source>
        <dbReference type="SAM" id="Phobius"/>
    </source>
</evidence>
<evidence type="ECO:0000313" key="2">
    <source>
        <dbReference type="EMBL" id="GFH08052.1"/>
    </source>
</evidence>
<keyword evidence="1" id="KW-1133">Transmembrane helix</keyword>
<gene>
    <name evidence="2" type="ORF">HaLaN_02952</name>
</gene>
<evidence type="ECO:0000313" key="3">
    <source>
        <dbReference type="Proteomes" id="UP000485058"/>
    </source>
</evidence>
<sequence length="69" mass="7420">MAPASWQQVAVAVSWTAFSGASILINKYIMGLRTVCIDEASPALCGRLPPVALFDLSYGPDQCYGLERV</sequence>